<dbReference type="InterPro" id="IPR009943">
    <property type="entry name" value="DUF1475"/>
</dbReference>
<dbReference type="Proteomes" id="UP001605036">
    <property type="component" value="Unassembled WGS sequence"/>
</dbReference>
<dbReference type="PANTHER" id="PTHR43243:SF4">
    <property type="entry name" value="CATIONIC AMINO ACID TRANSPORTER 4"/>
    <property type="match status" value="1"/>
</dbReference>
<evidence type="ECO:0000256" key="3">
    <source>
        <dbReference type="ARBA" id="ARBA00022448"/>
    </source>
</evidence>
<dbReference type="InterPro" id="IPR002293">
    <property type="entry name" value="AA/rel_permease1"/>
</dbReference>
<protein>
    <recommendedName>
        <fullName evidence="10">Cationic amino acid transporter</fullName>
    </recommendedName>
</protein>
<keyword evidence="4 7" id="KW-0812">Transmembrane</keyword>
<reference evidence="8 9" key="1">
    <citation type="submission" date="2024-09" db="EMBL/GenBank/DDBJ databases">
        <title>Chromosome-scale assembly of Riccia fluitans.</title>
        <authorList>
            <person name="Paukszto L."/>
            <person name="Sawicki J."/>
            <person name="Karawczyk K."/>
            <person name="Piernik-Szablinska J."/>
            <person name="Szczecinska M."/>
            <person name="Mazdziarz M."/>
        </authorList>
    </citation>
    <scope>NUCLEOTIDE SEQUENCE [LARGE SCALE GENOMIC DNA]</scope>
    <source>
        <strain evidence="8">Rf_01</strain>
        <tissue evidence="8">Aerial parts of the thallus</tissue>
    </source>
</reference>
<dbReference type="Pfam" id="PF13520">
    <property type="entry name" value="AA_permease_2"/>
    <property type="match status" value="1"/>
</dbReference>
<name>A0ABD1Y0D8_9MARC</name>
<keyword evidence="6 7" id="KW-0472">Membrane</keyword>
<keyword evidence="5 7" id="KW-1133">Transmembrane helix</keyword>
<dbReference type="Pfam" id="PF07343">
    <property type="entry name" value="DUF1475"/>
    <property type="match status" value="1"/>
</dbReference>
<feature type="transmembrane region" description="Helical" evidence="7">
    <location>
        <begin position="151"/>
        <end position="175"/>
    </location>
</feature>
<dbReference type="Gene3D" id="1.20.1740.10">
    <property type="entry name" value="Amino acid/polyamine transporter I"/>
    <property type="match status" value="1"/>
</dbReference>
<evidence type="ECO:0000256" key="2">
    <source>
        <dbReference type="ARBA" id="ARBA00008572"/>
    </source>
</evidence>
<feature type="transmembrane region" description="Helical" evidence="7">
    <location>
        <begin position="187"/>
        <end position="205"/>
    </location>
</feature>
<gene>
    <name evidence="8" type="ORF">R1flu_025328</name>
</gene>
<feature type="transmembrane region" description="Helical" evidence="7">
    <location>
        <begin position="511"/>
        <end position="533"/>
    </location>
</feature>
<keyword evidence="3" id="KW-0813">Transport</keyword>
<evidence type="ECO:0000256" key="4">
    <source>
        <dbReference type="ARBA" id="ARBA00022692"/>
    </source>
</evidence>
<evidence type="ECO:0008006" key="10">
    <source>
        <dbReference type="Google" id="ProtNLM"/>
    </source>
</evidence>
<organism evidence="8 9">
    <name type="scientific">Riccia fluitans</name>
    <dbReference type="NCBI Taxonomy" id="41844"/>
    <lineage>
        <taxon>Eukaryota</taxon>
        <taxon>Viridiplantae</taxon>
        <taxon>Streptophyta</taxon>
        <taxon>Embryophyta</taxon>
        <taxon>Marchantiophyta</taxon>
        <taxon>Marchantiopsida</taxon>
        <taxon>Marchantiidae</taxon>
        <taxon>Marchantiales</taxon>
        <taxon>Ricciaceae</taxon>
        <taxon>Riccia</taxon>
    </lineage>
</organism>
<keyword evidence="9" id="KW-1185">Reference proteome</keyword>
<feature type="transmembrane region" description="Helical" evidence="7">
    <location>
        <begin position="259"/>
        <end position="285"/>
    </location>
</feature>
<dbReference type="PANTHER" id="PTHR43243">
    <property type="entry name" value="INNER MEMBRANE TRANSPORTER YGJI-RELATED"/>
    <property type="match status" value="1"/>
</dbReference>
<comment type="caution">
    <text evidence="8">The sequence shown here is derived from an EMBL/GenBank/DDBJ whole genome shotgun (WGS) entry which is preliminary data.</text>
</comment>
<feature type="transmembrane region" description="Helical" evidence="7">
    <location>
        <begin position="62"/>
        <end position="81"/>
    </location>
</feature>
<feature type="transmembrane region" description="Helical" evidence="7">
    <location>
        <begin position="28"/>
        <end position="50"/>
    </location>
</feature>
<accession>A0ABD1Y0D8</accession>
<feature type="transmembrane region" description="Helical" evidence="7">
    <location>
        <begin position="355"/>
        <end position="372"/>
    </location>
</feature>
<proteinExistence type="inferred from homology"/>
<evidence type="ECO:0000256" key="7">
    <source>
        <dbReference type="SAM" id="Phobius"/>
    </source>
</evidence>
<evidence type="ECO:0000256" key="1">
    <source>
        <dbReference type="ARBA" id="ARBA00004141"/>
    </source>
</evidence>
<feature type="transmembrane region" description="Helical" evidence="7">
    <location>
        <begin position="378"/>
        <end position="401"/>
    </location>
</feature>
<dbReference type="EMBL" id="JBHFFA010000007">
    <property type="protein sequence ID" value="KAL2613636.1"/>
    <property type="molecule type" value="Genomic_DNA"/>
</dbReference>
<dbReference type="GO" id="GO:0016020">
    <property type="term" value="C:membrane"/>
    <property type="evidence" value="ECO:0007669"/>
    <property type="project" value="UniProtKB-SubCell"/>
</dbReference>
<dbReference type="AlphaFoldDB" id="A0ABD1Y0D8"/>
<evidence type="ECO:0000256" key="6">
    <source>
        <dbReference type="ARBA" id="ARBA00023136"/>
    </source>
</evidence>
<comment type="similarity">
    <text evidence="2">Belongs to the amino acid-polyamine-organocation (APC) superfamily. Cationic amino acid transporter (CAT) (TC 2.A.3.3) family.</text>
</comment>
<comment type="subcellular location">
    <subcellularLocation>
        <location evidence="1">Membrane</location>
        <topology evidence="1">Multi-pass membrane protein</topology>
    </subcellularLocation>
</comment>
<evidence type="ECO:0000313" key="9">
    <source>
        <dbReference type="Proteomes" id="UP001605036"/>
    </source>
</evidence>
<feature type="transmembrane region" description="Helical" evidence="7">
    <location>
        <begin position="225"/>
        <end position="247"/>
    </location>
</feature>
<evidence type="ECO:0000313" key="8">
    <source>
        <dbReference type="EMBL" id="KAL2613636.1"/>
    </source>
</evidence>
<sequence length="635" mass="68549">MSTHAISALWRRKTTEESRKVSQLARHLTVLQLVPLGVGGTIGAGVYVLVGTVAREQVGPALPFSFLIAGTTSAFSALCYAELASRCPSAGSAYHYAYTCVGEFVAWIIGWALILENTVGGSAVARGIAPNLALLLGGTGSLPAWLSRREIFGIMLDPCAGVLVLFVTLLLCLGIRESAGVQGVMTVVNISVLLFVVVAGGFVGFKTGWQGYHGSGGYFPFGFDGVVGGAGTLFFAFIGFDTVASVAEEVKNPKRDLPLGISLTLTICSVLYMLVSLVVVGIVPFQQIDPDTPMSSVFADNGMHWAMYIVTVGAVAALCTTLLGSLLPQPRILMSMARDGLLPRFFSRINKASRVPVNGTLATGFIASGMAFTMDVDLLAGMVSVGTLLAFTIVGVSILMLRYAPPLTHEPATILPTSSLSSDLICDPQLVESTSTVVSTKESSVVACLPKWLENYDSSSEASCDSSYEDNGETEPFNYGYSSEKPLISSQQNDVYVELSEKAIKEKTRQWMAVFSIGVVTVGAVVLSLAFHFPSHEFVSCGQPRSKDLDQRGSLARTWHTYLFIVRYPQQFAEQEAWLWYKEPEWKSRLLWTVFVILFGSIAITLYLAIEFLKLSLDDPPHLVFLKGRHARKGC</sequence>
<evidence type="ECO:0000256" key="5">
    <source>
        <dbReference type="ARBA" id="ARBA00022989"/>
    </source>
</evidence>
<feature type="transmembrane region" description="Helical" evidence="7">
    <location>
        <begin position="93"/>
        <end position="114"/>
    </location>
</feature>
<feature type="transmembrane region" description="Helical" evidence="7">
    <location>
        <begin position="590"/>
        <end position="610"/>
    </location>
</feature>
<feature type="transmembrane region" description="Helical" evidence="7">
    <location>
        <begin position="305"/>
        <end position="327"/>
    </location>
</feature>